<sequence>MNYSVVIPIYNSSTTLQRTLNSVLSQNVPPNAIILVDDRSSDLKQIKAIVSKIEICTLIEKSLKSNAAHSRNIGWEYSLDEVVFFIDSDDEWLPNHTEVYLNYFKENIEIECVYGSFINVFTNQENTEEFIVQDYRQLNCSPSDFILKYNNDFRTSTLALRRNVIDKVKFDDKAFKHQDWDFFFSLAGASVVFKCSSLPTVHLNCFGNHRMSASNNLRATLYFIDKWEAMLTNTHYSKIFKTLMLNSITRKDEIELKTIYKEFVLIRKIDIALKLKWLCVIGSVTPKFTALSVRLLRNMLAHKRRLMCAVN</sequence>
<accession>A0ABZ0GTR0</accession>
<dbReference type="PANTHER" id="PTHR43685">
    <property type="entry name" value="GLYCOSYLTRANSFERASE"/>
    <property type="match status" value="1"/>
</dbReference>
<dbReference type="EMBL" id="CP136600">
    <property type="protein sequence ID" value="WOH38978.1"/>
    <property type="molecule type" value="Genomic_DNA"/>
</dbReference>
<dbReference type="CDD" id="cd00761">
    <property type="entry name" value="Glyco_tranf_GTA_type"/>
    <property type="match status" value="1"/>
</dbReference>
<dbReference type="GO" id="GO:0016757">
    <property type="term" value="F:glycosyltransferase activity"/>
    <property type="evidence" value="ECO:0007669"/>
    <property type="project" value="UniProtKB-KW"/>
</dbReference>
<organism evidence="2 3">
    <name type="scientific">Thalassotalea fonticola</name>
    <dbReference type="NCBI Taxonomy" id="3065649"/>
    <lineage>
        <taxon>Bacteria</taxon>
        <taxon>Pseudomonadati</taxon>
        <taxon>Pseudomonadota</taxon>
        <taxon>Gammaproteobacteria</taxon>
        <taxon>Alteromonadales</taxon>
        <taxon>Colwelliaceae</taxon>
        <taxon>Thalassotalea</taxon>
    </lineage>
</organism>
<dbReference type="PANTHER" id="PTHR43685:SF2">
    <property type="entry name" value="GLYCOSYLTRANSFERASE 2-LIKE DOMAIN-CONTAINING PROTEIN"/>
    <property type="match status" value="1"/>
</dbReference>
<dbReference type="InterPro" id="IPR001173">
    <property type="entry name" value="Glyco_trans_2-like"/>
</dbReference>
<dbReference type="Pfam" id="PF00535">
    <property type="entry name" value="Glycos_transf_2"/>
    <property type="match status" value="1"/>
</dbReference>
<name>A0ABZ0GTR0_9GAMM</name>
<evidence type="ECO:0000313" key="3">
    <source>
        <dbReference type="Proteomes" id="UP001301442"/>
    </source>
</evidence>
<dbReference type="Gene3D" id="3.90.550.10">
    <property type="entry name" value="Spore Coat Polysaccharide Biosynthesis Protein SpsA, Chain A"/>
    <property type="match status" value="1"/>
</dbReference>
<evidence type="ECO:0000313" key="2">
    <source>
        <dbReference type="EMBL" id="WOH38978.1"/>
    </source>
</evidence>
<dbReference type="RefSeq" id="WP_348397744.1">
    <property type="nucleotide sequence ID" value="NZ_CP136600.1"/>
</dbReference>
<dbReference type="EC" id="2.4.-.-" evidence="2"/>
<dbReference type="InterPro" id="IPR029044">
    <property type="entry name" value="Nucleotide-diphossugar_trans"/>
</dbReference>
<dbReference type="SUPFAM" id="SSF53448">
    <property type="entry name" value="Nucleotide-diphospho-sugar transferases"/>
    <property type="match status" value="1"/>
</dbReference>
<keyword evidence="3" id="KW-1185">Reference proteome</keyword>
<feature type="domain" description="Glycosyltransferase 2-like" evidence="1">
    <location>
        <begin position="4"/>
        <end position="166"/>
    </location>
</feature>
<dbReference type="InterPro" id="IPR050834">
    <property type="entry name" value="Glycosyltransf_2"/>
</dbReference>
<proteinExistence type="predicted"/>
<reference evidence="2 3" key="1">
    <citation type="submission" date="2023-09" db="EMBL/GenBank/DDBJ databases">
        <authorList>
            <person name="Qi X."/>
        </authorList>
    </citation>
    <scope>NUCLEOTIDE SEQUENCE [LARGE SCALE GENOMIC DNA]</scope>
    <source>
        <strain evidence="2 3">S1-1</strain>
    </source>
</reference>
<gene>
    <name evidence="2" type="ORF">RI844_07090</name>
</gene>
<evidence type="ECO:0000259" key="1">
    <source>
        <dbReference type="Pfam" id="PF00535"/>
    </source>
</evidence>
<dbReference type="Proteomes" id="UP001301442">
    <property type="component" value="Chromosome"/>
</dbReference>
<keyword evidence="2" id="KW-0808">Transferase</keyword>
<protein>
    <submittedName>
        <fullName evidence="2">Glycosyltransferase family A protein</fullName>
        <ecNumber evidence="2">2.4.-.-</ecNumber>
    </submittedName>
</protein>
<keyword evidence="2" id="KW-0328">Glycosyltransferase</keyword>